<keyword evidence="1" id="KW-0812">Transmembrane</keyword>
<proteinExistence type="predicted"/>
<sequence length="64" mass="7188">MPRTMLALAAGLLGFVLYVMAVVALADQVLDRHWLLQFVYFVVAGVAWAWPAKALMFWAARHRG</sequence>
<evidence type="ECO:0000313" key="3">
    <source>
        <dbReference type="Proteomes" id="UP000787635"/>
    </source>
</evidence>
<keyword evidence="3" id="KW-1185">Reference proteome</keyword>
<organism evidence="2 3">
    <name type="scientific">Falsiroseomonas selenitidurans</name>
    <dbReference type="NCBI Taxonomy" id="2716335"/>
    <lineage>
        <taxon>Bacteria</taxon>
        <taxon>Pseudomonadati</taxon>
        <taxon>Pseudomonadota</taxon>
        <taxon>Alphaproteobacteria</taxon>
        <taxon>Acetobacterales</taxon>
        <taxon>Roseomonadaceae</taxon>
        <taxon>Falsiroseomonas</taxon>
    </lineage>
</organism>
<evidence type="ECO:0000256" key="1">
    <source>
        <dbReference type="SAM" id="Phobius"/>
    </source>
</evidence>
<keyword evidence="1" id="KW-1133">Transmembrane helix</keyword>
<name>A0ABX1EBK3_9PROT</name>
<evidence type="ECO:0000313" key="2">
    <source>
        <dbReference type="EMBL" id="NKC34206.1"/>
    </source>
</evidence>
<dbReference type="Proteomes" id="UP000787635">
    <property type="component" value="Unassembled WGS sequence"/>
</dbReference>
<comment type="caution">
    <text evidence="2">The sequence shown here is derived from an EMBL/GenBank/DDBJ whole genome shotgun (WGS) entry which is preliminary data.</text>
</comment>
<dbReference type="EMBL" id="JAAVNE010000070">
    <property type="protein sequence ID" value="NKC34206.1"/>
    <property type="molecule type" value="Genomic_DNA"/>
</dbReference>
<accession>A0ABX1EBK3</accession>
<dbReference type="RefSeq" id="WP_168034920.1">
    <property type="nucleotide sequence ID" value="NZ_JAAVNE010000070.1"/>
</dbReference>
<reference evidence="2 3" key="1">
    <citation type="submission" date="2020-03" db="EMBL/GenBank/DDBJ databases">
        <title>Roseomonas selenitidurans sp. nov. isolated from urban soil.</title>
        <authorList>
            <person name="Liu H."/>
        </authorList>
    </citation>
    <scope>NUCLEOTIDE SEQUENCE [LARGE SCALE GENOMIC DNA]</scope>
    <source>
        <strain evidence="2 3">BU-1</strain>
    </source>
</reference>
<dbReference type="InterPro" id="IPR021265">
    <property type="entry name" value="DUF2842"/>
</dbReference>
<feature type="transmembrane region" description="Helical" evidence="1">
    <location>
        <begin position="36"/>
        <end position="60"/>
    </location>
</feature>
<protein>
    <submittedName>
        <fullName evidence="2">DUF2842 domain-containing protein</fullName>
    </submittedName>
</protein>
<gene>
    <name evidence="2" type="ORF">HEQ75_25335</name>
</gene>
<dbReference type="Pfam" id="PF11003">
    <property type="entry name" value="DUF2842"/>
    <property type="match status" value="1"/>
</dbReference>
<keyword evidence="1" id="KW-0472">Membrane</keyword>